<accession>A0A976IIG1</accession>
<dbReference type="InterPro" id="IPR013598">
    <property type="entry name" value="Exportin-1/Importin-b-like"/>
</dbReference>
<dbReference type="SUPFAM" id="SSF48371">
    <property type="entry name" value="ARM repeat"/>
    <property type="match status" value="1"/>
</dbReference>
<dbReference type="Proteomes" id="UP000294530">
    <property type="component" value="Unassembled WGS sequence"/>
</dbReference>
<dbReference type="InterPro" id="IPR016024">
    <property type="entry name" value="ARM-type_fold"/>
</dbReference>
<dbReference type="PANTHER" id="PTHR11223">
    <property type="entry name" value="EXPORTIN 1/5"/>
    <property type="match status" value="1"/>
</dbReference>
<dbReference type="Pfam" id="PF19273">
    <property type="entry name" value="Exportin-5"/>
    <property type="match status" value="1"/>
</dbReference>
<organism evidence="3 4">
    <name type="scientific">Bremia lactucae</name>
    <name type="common">Lettuce downy mildew</name>
    <dbReference type="NCBI Taxonomy" id="4779"/>
    <lineage>
        <taxon>Eukaryota</taxon>
        <taxon>Sar</taxon>
        <taxon>Stramenopiles</taxon>
        <taxon>Oomycota</taxon>
        <taxon>Peronosporomycetes</taxon>
        <taxon>Peronosporales</taxon>
        <taxon>Peronosporaceae</taxon>
        <taxon>Bremia</taxon>
    </lineage>
</organism>
<dbReference type="PANTHER" id="PTHR11223:SF3">
    <property type="entry name" value="EXPORTIN-5"/>
    <property type="match status" value="1"/>
</dbReference>
<evidence type="ECO:0000259" key="1">
    <source>
        <dbReference type="Pfam" id="PF08389"/>
    </source>
</evidence>
<evidence type="ECO:0000313" key="4">
    <source>
        <dbReference type="Proteomes" id="UP000294530"/>
    </source>
</evidence>
<dbReference type="EMBL" id="SHOA02000012">
    <property type="protein sequence ID" value="TDH72381.1"/>
    <property type="molecule type" value="Genomic_DNA"/>
</dbReference>
<sequence length="1214" mass="137033">MDLQLYQQVLHAVQTSHSPLAPPSDRQAAYAFCENFKNRSDCALYALKMYRSPRGSDTLERHTCQHFALHVLEHHVLTNWRTLPVEEQQNMRTELVDLLLREPQSDDADDPVFLREKKVSLVAQVAKRQFPQRWPELMPELLQLWQTGNYRQVEFVLLLLRSLAEDCVSSSFNTSIPPARRKEILQGLNVCLPQLFPVVYHELEKQFAIYKSTVATAMQQKRSQRVLHAAMAMLREFLEWMPLERPVDSSTNFIVVAVLLLEDKEFRVDGAECLEAYMTRGFGKENRALMLPSITLILEKIEAFGLTLLEPDVEENLRFHKKINNLLITCGTCQLDVLLLENPGDIEVTLLRRFLTLLCRLFAHPSLLVTEAQILLWLTILKNPRILQYGQPFLPEILSQLRHVSFDKYFKLSSPEREPSGSQELACQCSIIEFDDHREYVAFYGNFRGRLYALLRVLVQFNPTIVLQSLQERLVAVLTHYAAGTDHLKSPHGFCSDLSITYLYHEGMTSLLDCILKQLPAQALTNSINQQIIQQMVQAILSYASPDPLLKFRQLLVLASFATYYALDTSTLTSVFDLLFANINYVMPDEEVHGQMSSSTLNVRRRALSSLVSICQAIPAHILPVLPVLCAKAQELFAADRVTDTEGVMLYEMLVLVSNSMETQDERVQFIQLIVQDPLTQWTSPDMTALVSSPETIVVAIEAANTDEKAKKLLGMVLKSLTTLYSIAKRAGATFSSKKIHATDAFEGAWPHVLPNLLALVRSLHGLHRPAIKDQILKSSTACWVLSVSMDEVAQLLGGKNELEDHQVAQLPVASKWSKWHKNVRDIAYHLLGVAVGRSHFYQNSQVLSVLENSLLSDLDLMEHRHLKGALAYVFLPLLKKCPTELYASLLDPVLTTLLTHFAQRAKSMFNPATEGTTRWSALIVGVDNAKQEVAREKMVMELTRQVMDFLEYAVDPKTVIGVDTDHPKHVTKPADAYQRDYMLIHSATLPLAIGAVVMEVIRWKDTLSCRKAVLLGDILVNVLHENTRYHLLLGRDLFTAALEGILKEHIGHVKDDGLKWEIINLLRNIYCRLTLGLSPVEECIGIDPCHQPLRPTSSLCSIPRELLLSLPNVTLGEIEALETLLREKHSVKTQKNAFKELLEVPILAIRSQQPLVSGSALPATGNALKKTSIVGKGIADLPEPLQLSSKDDSKRKMWKEAQNLALDTQFLFQ</sequence>
<dbReference type="InterPro" id="IPR011989">
    <property type="entry name" value="ARM-like"/>
</dbReference>
<gene>
    <name evidence="3" type="ORF">CCR75_003415</name>
</gene>
<dbReference type="InterPro" id="IPR045065">
    <property type="entry name" value="XPO1/5"/>
</dbReference>
<dbReference type="OrthoDB" id="2215036at2759"/>
<dbReference type="GeneID" id="94347181"/>
<dbReference type="GO" id="GO:0006611">
    <property type="term" value="P:protein export from nucleus"/>
    <property type="evidence" value="ECO:0007669"/>
    <property type="project" value="InterPro"/>
</dbReference>
<dbReference type="Gene3D" id="1.25.10.10">
    <property type="entry name" value="Leucine-rich Repeat Variant"/>
    <property type="match status" value="1"/>
</dbReference>
<dbReference type="GO" id="GO:0006405">
    <property type="term" value="P:RNA export from nucleus"/>
    <property type="evidence" value="ECO:0007669"/>
    <property type="project" value="TreeGrafter"/>
</dbReference>
<name>A0A976IIG1_BRELC</name>
<dbReference type="InterPro" id="IPR045478">
    <property type="entry name" value="Exportin-5_C"/>
</dbReference>
<dbReference type="GO" id="GO:0003723">
    <property type="term" value="F:RNA binding"/>
    <property type="evidence" value="ECO:0007669"/>
    <property type="project" value="TreeGrafter"/>
</dbReference>
<evidence type="ECO:0000313" key="3">
    <source>
        <dbReference type="EMBL" id="TDH72381.1"/>
    </source>
</evidence>
<feature type="domain" description="Exportin-1/Importin-beta-like" evidence="1">
    <location>
        <begin position="112"/>
        <end position="274"/>
    </location>
</feature>
<dbReference type="Pfam" id="PF08389">
    <property type="entry name" value="Xpo1"/>
    <property type="match status" value="1"/>
</dbReference>
<reference evidence="3 4" key="1">
    <citation type="journal article" date="2021" name="Genome Biol.">
        <title>AFLAP: assembly-free linkage analysis pipeline using k-mers from genome sequencing data.</title>
        <authorList>
            <person name="Fletcher K."/>
            <person name="Zhang L."/>
            <person name="Gil J."/>
            <person name="Han R."/>
            <person name="Cavanaugh K."/>
            <person name="Michelmore R."/>
        </authorList>
    </citation>
    <scope>NUCLEOTIDE SEQUENCE [LARGE SCALE GENOMIC DNA]</scope>
    <source>
        <strain evidence="3 4">SF5</strain>
    </source>
</reference>
<evidence type="ECO:0008006" key="5">
    <source>
        <dbReference type="Google" id="ProtNLM"/>
    </source>
</evidence>
<dbReference type="GO" id="GO:0005634">
    <property type="term" value="C:nucleus"/>
    <property type="evidence" value="ECO:0007669"/>
    <property type="project" value="TreeGrafter"/>
</dbReference>
<proteinExistence type="predicted"/>
<dbReference type="GO" id="GO:0005737">
    <property type="term" value="C:cytoplasm"/>
    <property type="evidence" value="ECO:0007669"/>
    <property type="project" value="TreeGrafter"/>
</dbReference>
<dbReference type="GO" id="GO:0042565">
    <property type="term" value="C:RNA nuclear export complex"/>
    <property type="evidence" value="ECO:0007669"/>
    <property type="project" value="TreeGrafter"/>
</dbReference>
<protein>
    <recommendedName>
        <fullName evidence="5">Exportin-5</fullName>
    </recommendedName>
</protein>
<dbReference type="AlphaFoldDB" id="A0A976IIG1"/>
<dbReference type="GO" id="GO:0005049">
    <property type="term" value="F:nuclear export signal receptor activity"/>
    <property type="evidence" value="ECO:0007669"/>
    <property type="project" value="InterPro"/>
</dbReference>
<dbReference type="KEGG" id="blac:94347181"/>
<feature type="domain" description="Exportin-5 C-terminal" evidence="2">
    <location>
        <begin position="314"/>
        <end position="1074"/>
    </location>
</feature>
<dbReference type="RefSeq" id="XP_067821880.1">
    <property type="nucleotide sequence ID" value="XM_067961510.1"/>
</dbReference>
<keyword evidence="4" id="KW-1185">Reference proteome</keyword>
<evidence type="ECO:0000259" key="2">
    <source>
        <dbReference type="Pfam" id="PF19273"/>
    </source>
</evidence>
<comment type="caution">
    <text evidence="3">The sequence shown here is derived from an EMBL/GenBank/DDBJ whole genome shotgun (WGS) entry which is preliminary data.</text>
</comment>